<name>A0AAN4R1N0_9PROT</name>
<sequence length="120" mass="13392">MEQGVTIYGITTCDTVRKARRWLDAEGVAYRYHDLRKDGLSAEELADWVKAVGWEKLLNKSGMTFRKLPEADKQISTEAQAVALMLAHPTVIKRPVLMRDGAVTLGFKPELYAAVFAPTP</sequence>
<keyword evidence="4" id="KW-1185">Reference proteome</keyword>
<protein>
    <submittedName>
        <fullName evidence="3">Arsenate reductase</fullName>
    </submittedName>
</protein>
<dbReference type="EMBL" id="BJVS01000001">
    <property type="protein sequence ID" value="GEL52610.1"/>
    <property type="molecule type" value="Genomic_DNA"/>
</dbReference>
<dbReference type="AlphaFoldDB" id="A0AAN4R1N0"/>
<dbReference type="NCBIfam" id="TIGR01617">
    <property type="entry name" value="arsC_related"/>
    <property type="match status" value="1"/>
</dbReference>
<dbReference type="PANTHER" id="PTHR30041:SF8">
    <property type="entry name" value="PROTEIN YFFB"/>
    <property type="match status" value="1"/>
</dbReference>
<dbReference type="CDD" id="cd03035">
    <property type="entry name" value="ArsC_Yffb"/>
    <property type="match status" value="1"/>
</dbReference>
<comment type="similarity">
    <text evidence="1 2">Belongs to the ArsC family.</text>
</comment>
<accession>A0AAN4R1N0</accession>
<dbReference type="SUPFAM" id="SSF52833">
    <property type="entry name" value="Thioredoxin-like"/>
    <property type="match status" value="1"/>
</dbReference>
<dbReference type="Proteomes" id="UP000321287">
    <property type="component" value="Unassembled WGS sequence"/>
</dbReference>
<dbReference type="InterPro" id="IPR006660">
    <property type="entry name" value="Arsenate_reductase-like"/>
</dbReference>
<organism evidence="3 4">
    <name type="scientific">Asaia bogorensis NBRC 16594</name>
    <dbReference type="NCBI Taxonomy" id="1231624"/>
    <lineage>
        <taxon>Bacteria</taxon>
        <taxon>Pseudomonadati</taxon>
        <taxon>Pseudomonadota</taxon>
        <taxon>Alphaproteobacteria</taxon>
        <taxon>Acetobacterales</taxon>
        <taxon>Acetobacteraceae</taxon>
        <taxon>Asaia</taxon>
    </lineage>
</organism>
<gene>
    <name evidence="3" type="ORF">ABO01nite_06170</name>
</gene>
<dbReference type="Pfam" id="PF03960">
    <property type="entry name" value="ArsC"/>
    <property type="match status" value="1"/>
</dbReference>
<dbReference type="InterPro" id="IPR006504">
    <property type="entry name" value="Tscrpt_reg_Spx/MgsR"/>
</dbReference>
<dbReference type="Gene3D" id="3.40.30.10">
    <property type="entry name" value="Glutaredoxin"/>
    <property type="match status" value="1"/>
</dbReference>
<comment type="caution">
    <text evidence="3">The sequence shown here is derived from an EMBL/GenBank/DDBJ whole genome shotgun (WGS) entry which is preliminary data.</text>
</comment>
<reference evidence="3 4" key="1">
    <citation type="submission" date="2019-07" db="EMBL/GenBank/DDBJ databases">
        <title>Whole genome shotgun sequence of Asaia bogorensis NBRC 16594.</title>
        <authorList>
            <person name="Hosoyama A."/>
            <person name="Uohara A."/>
            <person name="Ohji S."/>
            <person name="Ichikawa N."/>
        </authorList>
    </citation>
    <scope>NUCLEOTIDE SEQUENCE [LARGE SCALE GENOMIC DNA]</scope>
    <source>
        <strain evidence="3 4">NBRC 16594</strain>
    </source>
</reference>
<dbReference type="PROSITE" id="PS51353">
    <property type="entry name" value="ARSC"/>
    <property type="match status" value="1"/>
</dbReference>
<dbReference type="NCBIfam" id="NF008107">
    <property type="entry name" value="PRK10853.1"/>
    <property type="match status" value="1"/>
</dbReference>
<evidence type="ECO:0000256" key="2">
    <source>
        <dbReference type="PROSITE-ProRule" id="PRU01282"/>
    </source>
</evidence>
<dbReference type="PANTHER" id="PTHR30041">
    <property type="entry name" value="ARSENATE REDUCTASE"/>
    <property type="match status" value="1"/>
</dbReference>
<evidence type="ECO:0000313" key="3">
    <source>
        <dbReference type="EMBL" id="GEL52610.1"/>
    </source>
</evidence>
<evidence type="ECO:0000313" key="4">
    <source>
        <dbReference type="Proteomes" id="UP000321287"/>
    </source>
</evidence>
<proteinExistence type="inferred from homology"/>
<evidence type="ECO:0000256" key="1">
    <source>
        <dbReference type="ARBA" id="ARBA00007198"/>
    </source>
</evidence>
<dbReference type="InterPro" id="IPR036249">
    <property type="entry name" value="Thioredoxin-like_sf"/>
</dbReference>
<dbReference type="KEGG" id="abg:Asbog_01708"/>